<name>A0ABW5XPI2_9SPHI</name>
<reference evidence="2" key="1">
    <citation type="journal article" date="2019" name="Int. J. Syst. Evol. Microbiol.">
        <title>The Global Catalogue of Microorganisms (GCM) 10K type strain sequencing project: providing services to taxonomists for standard genome sequencing and annotation.</title>
        <authorList>
            <consortium name="The Broad Institute Genomics Platform"/>
            <consortium name="The Broad Institute Genome Sequencing Center for Infectious Disease"/>
            <person name="Wu L."/>
            <person name="Ma J."/>
        </authorList>
    </citation>
    <scope>NUCLEOTIDE SEQUENCE [LARGE SCALE GENOMIC DNA]</scope>
    <source>
        <strain evidence="2">KCTC 52232</strain>
    </source>
</reference>
<sequence>MNRIFTAVICILLLNLSCRKQVKSEVEVYNNNFQGGNLSGFTNGIISQYNSNAVLGQYHNQNVSLKIADLPKHDIVTITFDLYIHDGWDGNKPSPLGPDLWEMQVDGDTYINASFSNDTCLPGNFCSPQSYPLNYPNNYSNPKKGAFKTDLPGFCSVVSNPDSTSLYKIAKTFKHSNNTLIMQYAGKLMLPSSLAPECSESWSVDNIIIKAITL</sequence>
<evidence type="ECO:0000313" key="2">
    <source>
        <dbReference type="Proteomes" id="UP001597601"/>
    </source>
</evidence>
<organism evidence="1 2">
    <name type="scientific">Mucilaginibacter antarcticus</name>
    <dbReference type="NCBI Taxonomy" id="1855725"/>
    <lineage>
        <taxon>Bacteria</taxon>
        <taxon>Pseudomonadati</taxon>
        <taxon>Bacteroidota</taxon>
        <taxon>Sphingobacteriia</taxon>
        <taxon>Sphingobacteriales</taxon>
        <taxon>Sphingobacteriaceae</taxon>
        <taxon>Mucilaginibacter</taxon>
    </lineage>
</organism>
<dbReference type="RefSeq" id="WP_377126388.1">
    <property type="nucleotide sequence ID" value="NZ_JBHUHN010000001.1"/>
</dbReference>
<gene>
    <name evidence="1" type="ORF">ACFSYC_09700</name>
</gene>
<proteinExistence type="predicted"/>
<dbReference type="Proteomes" id="UP001597601">
    <property type="component" value="Unassembled WGS sequence"/>
</dbReference>
<evidence type="ECO:0000313" key="1">
    <source>
        <dbReference type="EMBL" id="MFD2864957.1"/>
    </source>
</evidence>
<accession>A0ABW5XPI2</accession>
<comment type="caution">
    <text evidence="1">The sequence shown here is derived from an EMBL/GenBank/DDBJ whole genome shotgun (WGS) entry which is preliminary data.</text>
</comment>
<protein>
    <submittedName>
        <fullName evidence="1">Uncharacterized protein</fullName>
    </submittedName>
</protein>
<dbReference type="EMBL" id="JBHUON010000009">
    <property type="protein sequence ID" value="MFD2864957.1"/>
    <property type="molecule type" value="Genomic_DNA"/>
</dbReference>
<keyword evidence="2" id="KW-1185">Reference proteome</keyword>